<sequence length="90" mass="9584">MDHNIIQVKVELSSSSPSSLCPLLRVSCDGHRQGHQADAGAGPYGSYQEKHCDRVHLVVLLNKGAGVVGCRSTGLQDARTVVEVNKAMSL</sequence>
<organism evidence="1 2">
    <name type="scientific">Plakobranchus ocellatus</name>
    <dbReference type="NCBI Taxonomy" id="259542"/>
    <lineage>
        <taxon>Eukaryota</taxon>
        <taxon>Metazoa</taxon>
        <taxon>Spiralia</taxon>
        <taxon>Lophotrochozoa</taxon>
        <taxon>Mollusca</taxon>
        <taxon>Gastropoda</taxon>
        <taxon>Heterobranchia</taxon>
        <taxon>Euthyneura</taxon>
        <taxon>Panpulmonata</taxon>
        <taxon>Sacoglossa</taxon>
        <taxon>Placobranchoidea</taxon>
        <taxon>Plakobranchidae</taxon>
        <taxon>Plakobranchus</taxon>
    </lineage>
</organism>
<proteinExistence type="predicted"/>
<comment type="caution">
    <text evidence="1">The sequence shown here is derived from an EMBL/GenBank/DDBJ whole genome shotgun (WGS) entry which is preliminary data.</text>
</comment>
<evidence type="ECO:0000313" key="2">
    <source>
        <dbReference type="Proteomes" id="UP000735302"/>
    </source>
</evidence>
<evidence type="ECO:0000313" key="1">
    <source>
        <dbReference type="EMBL" id="GFN78905.1"/>
    </source>
</evidence>
<gene>
    <name evidence="1" type="ORF">PoB_000541100</name>
</gene>
<accession>A0AAV3XV78</accession>
<name>A0AAV3XV78_9GAST</name>
<protein>
    <submittedName>
        <fullName evidence="1">Uncharacterized protein</fullName>
    </submittedName>
</protein>
<dbReference type="Proteomes" id="UP000735302">
    <property type="component" value="Unassembled WGS sequence"/>
</dbReference>
<dbReference type="AlphaFoldDB" id="A0AAV3XV78"/>
<keyword evidence="2" id="KW-1185">Reference proteome</keyword>
<reference evidence="1 2" key="1">
    <citation type="journal article" date="2021" name="Elife">
        <title>Chloroplast acquisition without the gene transfer in kleptoplastic sea slugs, Plakobranchus ocellatus.</title>
        <authorList>
            <person name="Maeda T."/>
            <person name="Takahashi S."/>
            <person name="Yoshida T."/>
            <person name="Shimamura S."/>
            <person name="Takaki Y."/>
            <person name="Nagai Y."/>
            <person name="Toyoda A."/>
            <person name="Suzuki Y."/>
            <person name="Arimoto A."/>
            <person name="Ishii H."/>
            <person name="Satoh N."/>
            <person name="Nishiyama T."/>
            <person name="Hasebe M."/>
            <person name="Maruyama T."/>
            <person name="Minagawa J."/>
            <person name="Obokata J."/>
            <person name="Shigenobu S."/>
        </authorList>
    </citation>
    <scope>NUCLEOTIDE SEQUENCE [LARGE SCALE GENOMIC DNA]</scope>
</reference>
<dbReference type="EMBL" id="BLXT01000621">
    <property type="protein sequence ID" value="GFN78905.1"/>
    <property type="molecule type" value="Genomic_DNA"/>
</dbReference>